<accession>A0A183U6K3</accession>
<reference evidence="1 2" key="2">
    <citation type="submission" date="2018-11" db="EMBL/GenBank/DDBJ databases">
        <authorList>
            <consortium name="Pathogen Informatics"/>
        </authorList>
    </citation>
    <scope>NUCLEOTIDE SEQUENCE [LARGE SCALE GENOMIC DNA]</scope>
</reference>
<name>A0A183U6K3_TOXCA</name>
<evidence type="ECO:0000313" key="2">
    <source>
        <dbReference type="Proteomes" id="UP000050794"/>
    </source>
</evidence>
<dbReference type="WBParaSite" id="TCNE_0000412301-mRNA-1">
    <property type="protein sequence ID" value="TCNE_0000412301-mRNA-1"/>
    <property type="gene ID" value="TCNE_0000412301"/>
</dbReference>
<keyword evidence="2" id="KW-1185">Reference proteome</keyword>
<dbReference type="EMBL" id="UYWY01006343">
    <property type="protein sequence ID" value="VDM29840.1"/>
    <property type="molecule type" value="Genomic_DNA"/>
</dbReference>
<evidence type="ECO:0000313" key="3">
    <source>
        <dbReference type="WBParaSite" id="TCNE_0000412301-mRNA-1"/>
    </source>
</evidence>
<proteinExistence type="predicted"/>
<dbReference type="Proteomes" id="UP000050794">
    <property type="component" value="Unassembled WGS sequence"/>
</dbReference>
<evidence type="ECO:0000313" key="1">
    <source>
        <dbReference type="EMBL" id="VDM29840.1"/>
    </source>
</evidence>
<dbReference type="AlphaFoldDB" id="A0A183U6K3"/>
<reference evidence="3" key="1">
    <citation type="submission" date="2016-06" db="UniProtKB">
        <authorList>
            <consortium name="WormBaseParasite"/>
        </authorList>
    </citation>
    <scope>IDENTIFICATION</scope>
</reference>
<protein>
    <submittedName>
        <fullName evidence="1 3">Uncharacterized protein</fullName>
    </submittedName>
</protein>
<organism evidence="2 3">
    <name type="scientific">Toxocara canis</name>
    <name type="common">Canine roundworm</name>
    <dbReference type="NCBI Taxonomy" id="6265"/>
    <lineage>
        <taxon>Eukaryota</taxon>
        <taxon>Metazoa</taxon>
        <taxon>Ecdysozoa</taxon>
        <taxon>Nematoda</taxon>
        <taxon>Chromadorea</taxon>
        <taxon>Rhabditida</taxon>
        <taxon>Spirurina</taxon>
        <taxon>Ascaridomorpha</taxon>
        <taxon>Ascaridoidea</taxon>
        <taxon>Toxocaridae</taxon>
        <taxon>Toxocara</taxon>
    </lineage>
</organism>
<gene>
    <name evidence="1" type="ORF">TCNE_LOCUS4123</name>
</gene>
<sequence>MEQLLFICKYLCTIVDDNSLKLLVMPMQLCIHVPLDISRITLNTSIDGSAKAALETDWCVDVWSVLGLRVGQRQPMAYPSVCGRALRSRITRWYEQLRRLKRSSQSRASRFSGTALKRRHAVRASAAITTAVGLTPITTNLASVHRAESESSNSAQVEPPAGDLHRLQEHQQQQSNGCGQQLPEPPTRGAYELRYALVVFRFMRAVKTMH</sequence>